<evidence type="ECO:0000313" key="1">
    <source>
        <dbReference type="EMBL" id="CAG8614797.1"/>
    </source>
</evidence>
<dbReference type="EMBL" id="CAJVPW010010384">
    <property type="protein sequence ID" value="CAG8614797.1"/>
    <property type="molecule type" value="Genomic_DNA"/>
</dbReference>
<name>A0ACA9MXC0_9GLOM</name>
<gene>
    <name evidence="1" type="ORF">SPELUC_LOCUS7637</name>
</gene>
<feature type="non-terminal residue" evidence="1">
    <location>
        <position position="328"/>
    </location>
</feature>
<organism evidence="1 2">
    <name type="scientific">Cetraspora pellucida</name>
    <dbReference type="NCBI Taxonomy" id="1433469"/>
    <lineage>
        <taxon>Eukaryota</taxon>
        <taxon>Fungi</taxon>
        <taxon>Fungi incertae sedis</taxon>
        <taxon>Mucoromycota</taxon>
        <taxon>Glomeromycotina</taxon>
        <taxon>Glomeromycetes</taxon>
        <taxon>Diversisporales</taxon>
        <taxon>Gigasporaceae</taxon>
        <taxon>Cetraspora</taxon>
    </lineage>
</organism>
<accession>A0ACA9MXC0</accession>
<proteinExistence type="predicted"/>
<sequence>LAATIILMQFQKNCKPQFPRETENTESNEWKSFLSKWNEIVQSVTEKEFEEKWSAFCITYTNKSCIIAYLEDTWLPLKEKFVAAWTNSYFHLGTTVTSCVEGAHSTLKAYLQVSTVSNQKKEFDAIVASERIHIPLFALNNPLYMNIKGKVTTFTLRKINEQHQKANRATVQKPLPLCTRSFSNTMGLPCAHTISLLEKDQPLMLHNIHEHWWIQEHTPVSRVEENAVRDEDALQPLLQNLQDRYQKWPKFQQTAARATLDNMINAPTMVLQNPKEVSTRGRPTIASQHNSANSTRRDPSGFELVEYKGRHCTLCRQPGHNSRTCPSE</sequence>
<protein>
    <submittedName>
        <fullName evidence="1">10572_t:CDS:1</fullName>
    </submittedName>
</protein>
<reference evidence="1" key="1">
    <citation type="submission" date="2021-06" db="EMBL/GenBank/DDBJ databases">
        <authorList>
            <person name="Kallberg Y."/>
            <person name="Tangrot J."/>
            <person name="Rosling A."/>
        </authorList>
    </citation>
    <scope>NUCLEOTIDE SEQUENCE</scope>
    <source>
        <strain evidence="1">28 12/20/2015</strain>
    </source>
</reference>
<evidence type="ECO:0000313" key="2">
    <source>
        <dbReference type="Proteomes" id="UP000789366"/>
    </source>
</evidence>
<comment type="caution">
    <text evidence="1">The sequence shown here is derived from an EMBL/GenBank/DDBJ whole genome shotgun (WGS) entry which is preliminary data.</text>
</comment>
<keyword evidence="2" id="KW-1185">Reference proteome</keyword>
<dbReference type="Proteomes" id="UP000789366">
    <property type="component" value="Unassembled WGS sequence"/>
</dbReference>
<feature type="non-terminal residue" evidence="1">
    <location>
        <position position="1"/>
    </location>
</feature>